<keyword evidence="15" id="KW-1133">Transmembrane helix</keyword>
<dbReference type="InterPro" id="IPR001163">
    <property type="entry name" value="Sm_dom_euk/arc"/>
</dbReference>
<evidence type="ECO:0000256" key="12">
    <source>
        <dbReference type="ARBA" id="ARBA00023242"/>
    </source>
</evidence>
<dbReference type="Gene3D" id="2.30.30.100">
    <property type="match status" value="1"/>
</dbReference>
<comment type="caution">
    <text evidence="17">The sequence shown here is derived from an EMBL/GenBank/DDBJ whole genome shotgun (WGS) entry which is preliminary data.</text>
</comment>
<keyword evidence="5" id="KW-0963">Cytoplasm</keyword>
<dbReference type="Pfam" id="PF01423">
    <property type="entry name" value="LSM"/>
    <property type="match status" value="1"/>
</dbReference>
<evidence type="ECO:0000256" key="14">
    <source>
        <dbReference type="ARBA" id="ARBA00033125"/>
    </source>
</evidence>
<feature type="transmembrane region" description="Helical" evidence="15">
    <location>
        <begin position="967"/>
        <end position="988"/>
    </location>
</feature>
<organism evidence="17 18">
    <name type="scientific">Durusdinium trenchii</name>
    <dbReference type="NCBI Taxonomy" id="1381693"/>
    <lineage>
        <taxon>Eukaryota</taxon>
        <taxon>Sar</taxon>
        <taxon>Alveolata</taxon>
        <taxon>Dinophyceae</taxon>
        <taxon>Suessiales</taxon>
        <taxon>Symbiodiniaceae</taxon>
        <taxon>Durusdinium</taxon>
    </lineage>
</organism>
<dbReference type="InterPro" id="IPR010920">
    <property type="entry name" value="LSM_dom_sf"/>
</dbReference>
<evidence type="ECO:0000256" key="1">
    <source>
        <dbReference type="ARBA" id="ARBA00001961"/>
    </source>
</evidence>
<evidence type="ECO:0000256" key="15">
    <source>
        <dbReference type="SAM" id="Phobius"/>
    </source>
</evidence>
<gene>
    <name evidence="17" type="ORF">CCMP2556_LOCUS24985</name>
</gene>
<evidence type="ECO:0000256" key="6">
    <source>
        <dbReference type="ARBA" id="ARBA00022664"/>
    </source>
</evidence>
<proteinExistence type="inferred from homology"/>
<dbReference type="PANTHER" id="PTHR12777">
    <property type="entry name" value="SMALL NUCLEAR RIBONUCLEOPROTEIN SM D2"/>
    <property type="match status" value="1"/>
</dbReference>
<name>A0ABP0MEE3_9DINO</name>
<keyword evidence="15" id="KW-0472">Membrane</keyword>
<evidence type="ECO:0000313" key="18">
    <source>
        <dbReference type="Proteomes" id="UP001642484"/>
    </source>
</evidence>
<dbReference type="Pfam" id="PF13640">
    <property type="entry name" value="2OG-FeII_Oxy_3"/>
    <property type="match status" value="1"/>
</dbReference>
<keyword evidence="7" id="KW-0479">Metal-binding</keyword>
<keyword evidence="12" id="KW-0539">Nucleus</keyword>
<keyword evidence="13" id="KW-0687">Ribonucleoprotein</keyword>
<dbReference type="EMBL" id="CAXAMN010016580">
    <property type="protein sequence ID" value="CAK9048530.1"/>
    <property type="molecule type" value="Genomic_DNA"/>
</dbReference>
<dbReference type="InterPro" id="IPR044862">
    <property type="entry name" value="Pro_4_hyd_alph_FE2OG_OXY"/>
</dbReference>
<keyword evidence="10" id="KW-0408">Iron</keyword>
<evidence type="ECO:0000256" key="8">
    <source>
        <dbReference type="ARBA" id="ARBA00022964"/>
    </source>
</evidence>
<dbReference type="InterPro" id="IPR006620">
    <property type="entry name" value="Pro_4_hyd_alph"/>
</dbReference>
<keyword evidence="11" id="KW-0508">mRNA splicing</keyword>
<sequence>MWEDIGIDAGIALEERGVWLQDGAVSEDTAAEVRQEILKCHVGGLLTQSGNKLAVRLPDGTRGGRVCKKLHVFEADVIVDGAVNCPQVLQECPVLAALLAQEAHLRKHFSNLRPWLRIDRLEQAKVQVNTGSGGAFPCHFDLPADPKSDKRLLTVLLYLNPDWTAGDGGEVEVLPFPFENCILPPVNRRLVAFSSCTTLHRVRPFHGQSRVCLNLWFEGEAQLPFPAPLQPDLYNYDACNIVRILRQRPAELRAFCKVWYSDTMIQSLRDAFEECQELQAAVDLHMEEMTAIQSRISRSTFDILQECLPFVYDNKKDEVPEAGELVLINCRNNRKILARVKAFDRHSNMVLENVREMWTEVPHGGKKKAKPVNKDRPLSAQRTWLVEGGKVQEVDLDEDRFACEILRAFSNVDSAQGAALLQQRSVRDLFVASVSPQDLKEEEELIEDEEEKPWKQVWRRHRPSDKTGQQGLITELPCGVRMKLNASFSLSASCPRACPMHADPTSKAPTDFCVSKCVAADECAKHNPEAPVADRSLGSCRGAVVDGCEQPSLDGTDTCLHCNPFRVLKDGQCAIRYWRAAYAALAVLVFLVVLILAILVDLLLRPVTNESNLEDALNYRSKQKFRTPEDGTGRHLYPLSTNLCNTIIGGPGLALHFRFQAVLICWASLVCASWLVLALLTDYDLLVLGTKEFGTAFRNCVLVAWGRETQRRLMWAKESFIAIVYVCSFAGSIIFGIQQLRLYQRVDQQHDTMRDYAVMISGLPQLEGSEPVEEELKDCLEAASSQQVLGVSVCWAYREHKDAVHLEIVKSLHQSGVEGVRHFQQPVEDMGPFRRTLFRIEAMILSEGSEQEMSETEIKNLVLSFRSSSTAFAVFPTEHARDEAVRILENGMVFRDRTLQVSAAIHEPQGVHWNNIDGTGFECKLWRLVKGFACIMLCLLGWMAIFYTPYAWSILNFNYEGGRQPGIVYTLVFSLIVCVGNLLMAEICSRVADAISFDFKDTRENCYMVLYLVAIAVNVALDLWTTYFMATQHHGCTKCTF</sequence>
<evidence type="ECO:0000256" key="4">
    <source>
        <dbReference type="ARBA" id="ARBA00008146"/>
    </source>
</evidence>
<feature type="transmembrane region" description="Helical" evidence="15">
    <location>
        <begin position="719"/>
        <end position="737"/>
    </location>
</feature>
<evidence type="ECO:0000256" key="2">
    <source>
        <dbReference type="ARBA" id="ARBA00004123"/>
    </source>
</evidence>
<feature type="domain" description="Fe2OG dioxygenase" evidence="16">
    <location>
        <begin position="120"/>
        <end position="219"/>
    </location>
</feature>
<dbReference type="InterPro" id="IPR027248">
    <property type="entry name" value="Sm_D2"/>
</dbReference>
<comment type="cofactor">
    <cofactor evidence="1">
        <name>L-ascorbate</name>
        <dbReference type="ChEBI" id="CHEBI:38290"/>
    </cofactor>
</comment>
<keyword evidence="8" id="KW-0223">Dioxygenase</keyword>
<dbReference type="SUPFAM" id="SSF50182">
    <property type="entry name" value="Sm-like ribonucleoproteins"/>
    <property type="match status" value="1"/>
</dbReference>
<dbReference type="SMART" id="SM00702">
    <property type="entry name" value="P4Hc"/>
    <property type="match status" value="1"/>
</dbReference>
<evidence type="ECO:0000256" key="7">
    <source>
        <dbReference type="ARBA" id="ARBA00022723"/>
    </source>
</evidence>
<evidence type="ECO:0000256" key="10">
    <source>
        <dbReference type="ARBA" id="ARBA00023004"/>
    </source>
</evidence>
<keyword evidence="9" id="KW-0560">Oxidoreductase</keyword>
<dbReference type="Gene3D" id="2.60.120.620">
    <property type="entry name" value="q2cbj1_9rhob like domain"/>
    <property type="match status" value="1"/>
</dbReference>
<evidence type="ECO:0000256" key="11">
    <source>
        <dbReference type="ARBA" id="ARBA00023187"/>
    </source>
</evidence>
<reference evidence="17 18" key="1">
    <citation type="submission" date="2024-02" db="EMBL/GenBank/DDBJ databases">
        <authorList>
            <person name="Chen Y."/>
            <person name="Shah S."/>
            <person name="Dougan E. K."/>
            <person name="Thang M."/>
            <person name="Chan C."/>
        </authorList>
    </citation>
    <scope>NUCLEOTIDE SEQUENCE [LARGE SCALE GENOMIC DNA]</scope>
</reference>
<dbReference type="InterPro" id="IPR005123">
    <property type="entry name" value="Oxoglu/Fe-dep_dioxygenase_dom"/>
</dbReference>
<comment type="similarity">
    <text evidence="4">Belongs to the snRNP core protein family.</text>
</comment>
<dbReference type="CDD" id="cd01720">
    <property type="entry name" value="Sm_D2"/>
    <property type="match status" value="1"/>
</dbReference>
<evidence type="ECO:0000256" key="3">
    <source>
        <dbReference type="ARBA" id="ARBA00004514"/>
    </source>
</evidence>
<dbReference type="Proteomes" id="UP001642484">
    <property type="component" value="Unassembled WGS sequence"/>
</dbReference>
<keyword evidence="18" id="KW-1185">Reference proteome</keyword>
<feature type="transmembrane region" description="Helical" evidence="15">
    <location>
        <begin position="1009"/>
        <end position="1030"/>
    </location>
</feature>
<evidence type="ECO:0000256" key="9">
    <source>
        <dbReference type="ARBA" id="ARBA00023002"/>
    </source>
</evidence>
<keyword evidence="6" id="KW-0507">mRNA processing</keyword>
<keyword evidence="15" id="KW-0812">Transmembrane</keyword>
<feature type="transmembrane region" description="Helical" evidence="15">
    <location>
        <begin position="580"/>
        <end position="604"/>
    </location>
</feature>
<comment type="subcellular location">
    <subcellularLocation>
        <location evidence="3">Cytoplasm</location>
        <location evidence="3">Cytosol</location>
    </subcellularLocation>
    <subcellularLocation>
        <location evidence="2">Nucleus</location>
    </subcellularLocation>
</comment>
<evidence type="ECO:0000313" key="17">
    <source>
        <dbReference type="EMBL" id="CAK9048530.1"/>
    </source>
</evidence>
<protein>
    <recommendedName>
        <fullName evidence="14">snRNP core protein D2</fullName>
    </recommendedName>
</protein>
<evidence type="ECO:0000256" key="5">
    <source>
        <dbReference type="ARBA" id="ARBA00022490"/>
    </source>
</evidence>
<evidence type="ECO:0000256" key="13">
    <source>
        <dbReference type="ARBA" id="ARBA00023274"/>
    </source>
</evidence>
<accession>A0ABP0MEE3</accession>
<dbReference type="PROSITE" id="PS51471">
    <property type="entry name" value="FE2OG_OXY"/>
    <property type="match status" value="1"/>
</dbReference>
<feature type="transmembrane region" description="Helical" evidence="15">
    <location>
        <begin position="661"/>
        <end position="680"/>
    </location>
</feature>
<feature type="transmembrane region" description="Helical" evidence="15">
    <location>
        <begin position="928"/>
        <end position="947"/>
    </location>
</feature>
<evidence type="ECO:0000259" key="16">
    <source>
        <dbReference type="PROSITE" id="PS51471"/>
    </source>
</evidence>